<name>A0AAD4HRA6_9AGAM</name>
<dbReference type="Proteomes" id="UP001195769">
    <property type="component" value="Unassembled WGS sequence"/>
</dbReference>
<organism evidence="1 2">
    <name type="scientific">Suillus fuscotomentosus</name>
    <dbReference type="NCBI Taxonomy" id="1912939"/>
    <lineage>
        <taxon>Eukaryota</taxon>
        <taxon>Fungi</taxon>
        <taxon>Dikarya</taxon>
        <taxon>Basidiomycota</taxon>
        <taxon>Agaricomycotina</taxon>
        <taxon>Agaricomycetes</taxon>
        <taxon>Agaricomycetidae</taxon>
        <taxon>Boletales</taxon>
        <taxon>Suillineae</taxon>
        <taxon>Suillaceae</taxon>
        <taxon>Suillus</taxon>
    </lineage>
</organism>
<sequence>MLKDITSQFLGFQQTHHFRKATDEAYNRKLSLAPRDAMGGGNFLEEAYDDPCNNFFRLLQQSLGLPLPSPGFHFPSLFSAHRLLDVISRCFPPPDLPLPGLRKDQSLVQVWVGG</sequence>
<proteinExistence type="predicted"/>
<evidence type="ECO:0000313" key="1">
    <source>
        <dbReference type="EMBL" id="KAG1905907.1"/>
    </source>
</evidence>
<dbReference type="RefSeq" id="XP_041231482.1">
    <property type="nucleotide sequence ID" value="XM_041366236.1"/>
</dbReference>
<gene>
    <name evidence="1" type="ORF">F5891DRAFT_1182973</name>
</gene>
<protein>
    <submittedName>
        <fullName evidence="1">Uncharacterized protein</fullName>
    </submittedName>
</protein>
<dbReference type="GeneID" id="64660534"/>
<comment type="caution">
    <text evidence="1">The sequence shown here is derived from an EMBL/GenBank/DDBJ whole genome shotgun (WGS) entry which is preliminary data.</text>
</comment>
<reference evidence="1" key="1">
    <citation type="journal article" date="2020" name="New Phytol.">
        <title>Comparative genomics reveals dynamic genome evolution in host specialist ectomycorrhizal fungi.</title>
        <authorList>
            <person name="Lofgren L.A."/>
            <person name="Nguyen N.H."/>
            <person name="Vilgalys R."/>
            <person name="Ruytinx J."/>
            <person name="Liao H.L."/>
            <person name="Branco S."/>
            <person name="Kuo A."/>
            <person name="LaButti K."/>
            <person name="Lipzen A."/>
            <person name="Andreopoulos W."/>
            <person name="Pangilinan J."/>
            <person name="Riley R."/>
            <person name="Hundley H."/>
            <person name="Na H."/>
            <person name="Barry K."/>
            <person name="Grigoriev I.V."/>
            <person name="Stajich J.E."/>
            <person name="Kennedy P.G."/>
        </authorList>
    </citation>
    <scope>NUCLEOTIDE SEQUENCE</scope>
    <source>
        <strain evidence="1">FC203</strain>
    </source>
</reference>
<dbReference type="AlphaFoldDB" id="A0AAD4HRA6"/>
<evidence type="ECO:0000313" key="2">
    <source>
        <dbReference type="Proteomes" id="UP001195769"/>
    </source>
</evidence>
<accession>A0AAD4HRA6</accession>
<dbReference type="EMBL" id="JABBWK010000006">
    <property type="protein sequence ID" value="KAG1905907.1"/>
    <property type="molecule type" value="Genomic_DNA"/>
</dbReference>
<keyword evidence="2" id="KW-1185">Reference proteome</keyword>